<name>A0A1I7SYA2_9PELO</name>
<keyword evidence="1" id="KW-1185">Reference proteome</keyword>
<sequence>MVRYYNSWRSIVIDAIHEYEDEKKLFDSRQSGILKELAEFYKEHSEISWPHKIQLLHFKSKIEQSNNEIEREHHYNNWILYTRNILTEQIRELRVEMSKLVVEKETGSGTGEETETENVVQIEVNVENSIEF</sequence>
<dbReference type="WBParaSite" id="Csp11.Scaffold290.g746.t1">
    <property type="protein sequence ID" value="Csp11.Scaffold290.g746.t1"/>
    <property type="gene ID" value="Csp11.Scaffold290.g746"/>
</dbReference>
<protein>
    <submittedName>
        <fullName evidence="2">Uncharacterized protein</fullName>
    </submittedName>
</protein>
<evidence type="ECO:0000313" key="1">
    <source>
        <dbReference type="Proteomes" id="UP000095282"/>
    </source>
</evidence>
<organism evidence="1 2">
    <name type="scientific">Caenorhabditis tropicalis</name>
    <dbReference type="NCBI Taxonomy" id="1561998"/>
    <lineage>
        <taxon>Eukaryota</taxon>
        <taxon>Metazoa</taxon>
        <taxon>Ecdysozoa</taxon>
        <taxon>Nematoda</taxon>
        <taxon>Chromadorea</taxon>
        <taxon>Rhabditida</taxon>
        <taxon>Rhabditina</taxon>
        <taxon>Rhabditomorpha</taxon>
        <taxon>Rhabditoidea</taxon>
        <taxon>Rhabditidae</taxon>
        <taxon>Peloderinae</taxon>
        <taxon>Caenorhabditis</taxon>
    </lineage>
</organism>
<reference evidence="2" key="1">
    <citation type="submission" date="2016-11" db="UniProtKB">
        <authorList>
            <consortium name="WormBaseParasite"/>
        </authorList>
    </citation>
    <scope>IDENTIFICATION</scope>
</reference>
<proteinExistence type="predicted"/>
<evidence type="ECO:0000313" key="2">
    <source>
        <dbReference type="WBParaSite" id="Csp11.Scaffold290.g746.t1"/>
    </source>
</evidence>
<accession>A0A1I7SYA2</accession>
<dbReference type="Proteomes" id="UP000095282">
    <property type="component" value="Unplaced"/>
</dbReference>
<dbReference type="AlphaFoldDB" id="A0A1I7SYA2"/>